<organism evidence="2 3">
    <name type="scientific">Skermania pinensis</name>
    <dbReference type="NCBI Taxonomy" id="39122"/>
    <lineage>
        <taxon>Bacteria</taxon>
        <taxon>Bacillati</taxon>
        <taxon>Actinomycetota</taxon>
        <taxon>Actinomycetes</taxon>
        <taxon>Mycobacteriales</taxon>
        <taxon>Gordoniaceae</taxon>
        <taxon>Skermania</taxon>
    </lineage>
</organism>
<feature type="domain" description="AB hydrolase-1" evidence="1">
    <location>
        <begin position="40"/>
        <end position="132"/>
    </location>
</feature>
<keyword evidence="3" id="KW-1185">Reference proteome</keyword>
<reference evidence="2" key="1">
    <citation type="submission" date="2021-07" db="EMBL/GenBank/DDBJ databases">
        <title>Candidatus Kaistella beijingensis sp. nov. isolated from a municipal wastewater treatment plant is involved in sludge foaming.</title>
        <authorList>
            <person name="Song Y."/>
            <person name="Liu S.-J."/>
        </authorList>
    </citation>
    <scope>NUCLEOTIDE SEQUENCE</scope>
    <source>
        <strain evidence="2">DSM 43998</strain>
    </source>
</reference>
<sequence>MTTEHRTVPAPGADLGYDVHGDLSAGVPLFMFGSPMEASEFAELAAQFADLPVITYDPRGTGRSRRTDAADRTTTAEHADDLRRILADLAVPAIDLFASSGGAVNALALLGSTAPAVRTAVLHEPPIAEYLPDRDVVSATTRALSELYRTAGFGAAMAKFIDMVARSGPLPDSYPTEPGPDPAMFGLPAVGDGDALFVLNRDTTAFVPDLEALRAGPARLVIGYGAVSGEQLPGRAARALADRLGSAATEFPGHHGGFAAPDRGGDPVAFAARLRNVLGLPTIDGDR</sequence>
<dbReference type="Proteomes" id="UP000887023">
    <property type="component" value="Chromosome"/>
</dbReference>
<dbReference type="GO" id="GO:0016787">
    <property type="term" value="F:hydrolase activity"/>
    <property type="evidence" value="ECO:0007669"/>
    <property type="project" value="UniProtKB-KW"/>
</dbReference>
<gene>
    <name evidence="2" type="ORF">KV203_09845</name>
</gene>
<protein>
    <submittedName>
        <fullName evidence="2">Alpha/beta hydrolase</fullName>
    </submittedName>
</protein>
<evidence type="ECO:0000259" key="1">
    <source>
        <dbReference type="Pfam" id="PF00561"/>
    </source>
</evidence>
<dbReference type="EMBL" id="CP079105">
    <property type="protein sequence ID" value="QXQ15557.1"/>
    <property type="molecule type" value="Genomic_DNA"/>
</dbReference>
<proteinExistence type="predicted"/>
<name>A0ABX8SF51_9ACTN</name>
<accession>A0ABX8SF51</accession>
<dbReference type="Gene3D" id="3.40.50.1820">
    <property type="entry name" value="alpha/beta hydrolase"/>
    <property type="match status" value="1"/>
</dbReference>
<dbReference type="InterPro" id="IPR000073">
    <property type="entry name" value="AB_hydrolase_1"/>
</dbReference>
<dbReference type="SUPFAM" id="SSF53474">
    <property type="entry name" value="alpha/beta-Hydrolases"/>
    <property type="match status" value="1"/>
</dbReference>
<dbReference type="InterPro" id="IPR029058">
    <property type="entry name" value="AB_hydrolase_fold"/>
</dbReference>
<evidence type="ECO:0000313" key="2">
    <source>
        <dbReference type="EMBL" id="QXQ15557.1"/>
    </source>
</evidence>
<dbReference type="RefSeq" id="WP_066469953.1">
    <property type="nucleotide sequence ID" value="NZ_CBCRUZ010000001.1"/>
</dbReference>
<keyword evidence="2" id="KW-0378">Hydrolase</keyword>
<evidence type="ECO:0000313" key="3">
    <source>
        <dbReference type="Proteomes" id="UP000887023"/>
    </source>
</evidence>
<dbReference type="Pfam" id="PF00561">
    <property type="entry name" value="Abhydrolase_1"/>
    <property type="match status" value="1"/>
</dbReference>